<protein>
    <submittedName>
        <fullName evidence="2">Nuclear transport factor 2 family protein</fullName>
    </submittedName>
</protein>
<dbReference type="RefSeq" id="WP_252084108.1">
    <property type="nucleotide sequence ID" value="NZ_CP092418.1"/>
</dbReference>
<proteinExistence type="predicted"/>
<dbReference type="Gene3D" id="3.10.450.50">
    <property type="match status" value="1"/>
</dbReference>
<dbReference type="Proteomes" id="UP001055658">
    <property type="component" value="Chromosome"/>
</dbReference>
<evidence type="ECO:0000313" key="3">
    <source>
        <dbReference type="Proteomes" id="UP001055658"/>
    </source>
</evidence>
<feature type="domain" description="SnoaL-like" evidence="1">
    <location>
        <begin position="22"/>
        <end position="110"/>
    </location>
</feature>
<organism evidence="2 3">
    <name type="scientific">Microbulbifer variabilis</name>
    <dbReference type="NCBI Taxonomy" id="266805"/>
    <lineage>
        <taxon>Bacteria</taxon>
        <taxon>Pseudomonadati</taxon>
        <taxon>Pseudomonadota</taxon>
        <taxon>Gammaproteobacteria</taxon>
        <taxon>Cellvibrionales</taxon>
        <taxon>Microbulbiferaceae</taxon>
        <taxon>Microbulbifer</taxon>
    </lineage>
</organism>
<dbReference type="InterPro" id="IPR037401">
    <property type="entry name" value="SnoaL-like"/>
</dbReference>
<dbReference type="Pfam" id="PF12680">
    <property type="entry name" value="SnoaL_2"/>
    <property type="match status" value="1"/>
</dbReference>
<keyword evidence="3" id="KW-1185">Reference proteome</keyword>
<name>A0ABY4VBV8_9GAMM</name>
<dbReference type="EMBL" id="CP092418">
    <property type="protein sequence ID" value="USD21704.1"/>
    <property type="molecule type" value="Genomic_DNA"/>
</dbReference>
<sequence>MNSEQAEAFLDEMAKAVCDPNADSKVTDRYFTEDFVQVIDDTTIGRSQLDSRINLLRMEYSAVRFDYLSVIGEGDRIADMHLVRAKAKDGQQLTIKVISLYTLRDGRISRAESLSRLIEGTAEDLQLLVRGE</sequence>
<dbReference type="SUPFAM" id="SSF54427">
    <property type="entry name" value="NTF2-like"/>
    <property type="match status" value="1"/>
</dbReference>
<accession>A0ABY4VBV8</accession>
<dbReference type="InterPro" id="IPR032710">
    <property type="entry name" value="NTF2-like_dom_sf"/>
</dbReference>
<evidence type="ECO:0000313" key="2">
    <source>
        <dbReference type="EMBL" id="USD21704.1"/>
    </source>
</evidence>
<evidence type="ECO:0000259" key="1">
    <source>
        <dbReference type="Pfam" id="PF12680"/>
    </source>
</evidence>
<reference evidence="2" key="1">
    <citation type="submission" date="2022-02" db="EMBL/GenBank/DDBJ databases">
        <title>Coral-associated bacteria.</title>
        <authorList>
            <person name="Tang K."/>
            <person name="Wang X."/>
        </authorList>
    </citation>
    <scope>NUCLEOTIDE SEQUENCE</scope>
    <source>
        <strain evidence="2">SCSIO 43006</strain>
    </source>
</reference>
<gene>
    <name evidence="2" type="ORF">MJO52_00755</name>
</gene>